<evidence type="ECO:0000259" key="8">
    <source>
        <dbReference type="Pfam" id="PF16177"/>
    </source>
</evidence>
<dbReference type="SUPFAM" id="SSF56801">
    <property type="entry name" value="Acetyl-CoA synthetase-like"/>
    <property type="match status" value="1"/>
</dbReference>
<dbReference type="GO" id="GO:0016208">
    <property type="term" value="F:AMP binding"/>
    <property type="evidence" value="ECO:0007669"/>
    <property type="project" value="InterPro"/>
</dbReference>
<dbReference type="Proteomes" id="UP000681722">
    <property type="component" value="Unassembled WGS sequence"/>
</dbReference>
<reference evidence="9" key="1">
    <citation type="submission" date="2021-02" db="EMBL/GenBank/DDBJ databases">
        <authorList>
            <person name="Nowell W R."/>
        </authorList>
    </citation>
    <scope>NUCLEOTIDE SEQUENCE</scope>
</reference>
<evidence type="ECO:0000256" key="2">
    <source>
        <dbReference type="ARBA" id="ARBA00022598"/>
    </source>
</evidence>
<dbReference type="OrthoDB" id="1706066at2759"/>
<dbReference type="CDD" id="cd05966">
    <property type="entry name" value="ACS"/>
    <property type="match status" value="1"/>
</dbReference>
<dbReference type="NCBIfam" id="NF001208">
    <property type="entry name" value="PRK00174.1"/>
    <property type="match status" value="1"/>
</dbReference>
<comment type="catalytic activity">
    <reaction evidence="5">
        <text>acetate + ATP + CoA = acetyl-CoA + AMP + diphosphate</text>
        <dbReference type="Rhea" id="RHEA:23176"/>
        <dbReference type="ChEBI" id="CHEBI:30089"/>
        <dbReference type="ChEBI" id="CHEBI:30616"/>
        <dbReference type="ChEBI" id="CHEBI:33019"/>
        <dbReference type="ChEBI" id="CHEBI:57287"/>
        <dbReference type="ChEBI" id="CHEBI:57288"/>
        <dbReference type="ChEBI" id="CHEBI:456215"/>
        <dbReference type="EC" id="6.2.1.1"/>
    </reaction>
</comment>
<protein>
    <recommendedName>
        <fullName evidence="5">Acetyl-coenzyme A synthetase</fullName>
        <ecNumber evidence="5">6.2.1.1</ecNumber>
    </recommendedName>
</protein>
<dbReference type="PANTHER" id="PTHR24095">
    <property type="entry name" value="ACETYL-COENZYME A SYNTHETASE"/>
    <property type="match status" value="1"/>
</dbReference>
<dbReference type="Proteomes" id="UP000663829">
    <property type="component" value="Unassembled WGS sequence"/>
</dbReference>
<feature type="domain" description="AMP-binding enzyme C-terminal" evidence="7">
    <location>
        <begin position="589"/>
        <end position="667"/>
    </location>
</feature>
<dbReference type="InterPro" id="IPR025110">
    <property type="entry name" value="AMP-bd_C"/>
</dbReference>
<dbReference type="Pfam" id="PF00501">
    <property type="entry name" value="AMP-binding"/>
    <property type="match status" value="1"/>
</dbReference>
<dbReference type="PANTHER" id="PTHR24095:SF14">
    <property type="entry name" value="ACETYL-COENZYME A SYNTHETASE 1"/>
    <property type="match status" value="1"/>
</dbReference>
<keyword evidence="3 5" id="KW-0547">Nucleotide-binding</keyword>
<dbReference type="Pfam" id="PF13193">
    <property type="entry name" value="AMP-binding_C"/>
    <property type="match status" value="1"/>
</dbReference>
<feature type="non-terminal residue" evidence="9">
    <location>
        <position position="1"/>
    </location>
</feature>
<dbReference type="EMBL" id="CAJOBC010051778">
    <property type="protein sequence ID" value="CAF4180230.1"/>
    <property type="molecule type" value="Genomic_DNA"/>
</dbReference>
<dbReference type="GO" id="GO:0005524">
    <property type="term" value="F:ATP binding"/>
    <property type="evidence" value="ECO:0007669"/>
    <property type="project" value="UniProtKB-UniRule"/>
</dbReference>
<dbReference type="InterPro" id="IPR042099">
    <property type="entry name" value="ANL_N_sf"/>
</dbReference>
<evidence type="ECO:0000313" key="10">
    <source>
        <dbReference type="EMBL" id="CAF4180230.1"/>
    </source>
</evidence>
<dbReference type="GO" id="GO:0019427">
    <property type="term" value="P:acetyl-CoA biosynthetic process from acetate"/>
    <property type="evidence" value="ECO:0007669"/>
    <property type="project" value="InterPro"/>
</dbReference>
<proteinExistence type="inferred from homology"/>
<dbReference type="AlphaFoldDB" id="A0A815FPF7"/>
<keyword evidence="2 5" id="KW-0436">Ligase</keyword>
<evidence type="ECO:0000256" key="4">
    <source>
        <dbReference type="ARBA" id="ARBA00022840"/>
    </source>
</evidence>
<dbReference type="InterPro" id="IPR000873">
    <property type="entry name" value="AMP-dep_synth/lig_dom"/>
</dbReference>
<evidence type="ECO:0000256" key="3">
    <source>
        <dbReference type="ARBA" id="ARBA00022741"/>
    </source>
</evidence>
<dbReference type="GO" id="GO:0003987">
    <property type="term" value="F:acetate-CoA ligase activity"/>
    <property type="evidence" value="ECO:0007669"/>
    <property type="project" value="UniProtKB-UniRule"/>
</dbReference>
<dbReference type="FunFam" id="3.40.50.12780:FF:000001">
    <property type="entry name" value="Acetyl-coenzyme A synthetase"/>
    <property type="match status" value="1"/>
</dbReference>
<dbReference type="Gene3D" id="3.30.300.30">
    <property type="match status" value="1"/>
</dbReference>
<dbReference type="InterPro" id="IPR032387">
    <property type="entry name" value="ACAS_N"/>
</dbReference>
<dbReference type="GO" id="GO:0005829">
    <property type="term" value="C:cytosol"/>
    <property type="evidence" value="ECO:0007669"/>
    <property type="project" value="TreeGrafter"/>
</dbReference>
<evidence type="ECO:0000259" key="6">
    <source>
        <dbReference type="Pfam" id="PF00501"/>
    </source>
</evidence>
<keyword evidence="4 5" id="KW-0067">ATP-binding</keyword>
<dbReference type="PROSITE" id="PS00455">
    <property type="entry name" value="AMP_BINDING"/>
    <property type="match status" value="1"/>
</dbReference>
<evidence type="ECO:0000256" key="1">
    <source>
        <dbReference type="ARBA" id="ARBA00006432"/>
    </source>
</evidence>
<keyword evidence="11" id="KW-1185">Reference proteome</keyword>
<dbReference type="InterPro" id="IPR020845">
    <property type="entry name" value="AMP-binding_CS"/>
</dbReference>
<feature type="domain" description="AMP-dependent synthetase/ligase" evidence="6">
    <location>
        <begin position="156"/>
        <end position="526"/>
    </location>
</feature>
<comment type="caution">
    <text evidence="9">The sequence shown here is derived from an EMBL/GenBank/DDBJ whole genome shotgun (WGS) entry which is preliminary data.</text>
</comment>
<dbReference type="Gene3D" id="3.40.50.12780">
    <property type="entry name" value="N-terminal domain of ligase-like"/>
    <property type="match status" value="1"/>
</dbReference>
<sequence>PVHNSTLSVPSYSTPINFFSSTNSNIKPHVLLSSTINTNSLRFLSNSSNVKSTLSPTSLPSRISSLDEYHELYRLSVDNPELFWKLAAQRLEWYRFPTKIKNTSFDYQSSKGVSIKWYEDGILNVCYNCLDRHIEQDPSFSKQKAFIFEQDQYDEHVKHHLTYGELLEQVKKFANVLKKHGVKKGDRVTIYLPMMLETCVVLLACARIGAVHSVVFGGFSANNLAERIKDCQSSIVITSDFSYRGGKCTPLKAKVDQAIKRTQVKKVIVINRGHDEENVDVPEVEWTDGRDYWYHEEMANVSDNCPPEQMNAEDPLFILYTSGSTGKPKGIVHTNGGYLVYVSSTFQYVFDYRPGEVYMCTADIGWITGHSYIIYGPLANKATSLVYEGVPTYPDVSRFWNIVDKHKVNIFYTAPTAIRSLMAHSEDFVSKTSRKSLRLLGTVGEPINPEVWRWYHRVVGDGKCDIIDTWWQTETGGFMIAPIAHVTEMEPGSATLPFFGIQTQIIDKESRDLLQPPCKGELCIKDSWPGQARTIYNDHERFVDVYFKSYPGFYFTGDGCEIKSNGYHWITGRVDDVIIISGHNIGTAEVESALVLHPSVSEASVVGYPDPKKNQGMYCYVTLKGNKKESDGLRKELINLVRDQVGAHAKPDVIHFTSDLPKTRSGKIMRRILRKIAEGDTENLGDISTLNDPSVVDELIKTSPRTKKA</sequence>
<evidence type="ECO:0000313" key="9">
    <source>
        <dbReference type="EMBL" id="CAF1328486.1"/>
    </source>
</evidence>
<dbReference type="Pfam" id="PF16177">
    <property type="entry name" value="ACAS_N"/>
    <property type="match status" value="1"/>
</dbReference>
<evidence type="ECO:0000313" key="11">
    <source>
        <dbReference type="Proteomes" id="UP000663829"/>
    </source>
</evidence>
<organism evidence="9 11">
    <name type="scientific">Didymodactylos carnosus</name>
    <dbReference type="NCBI Taxonomy" id="1234261"/>
    <lineage>
        <taxon>Eukaryota</taxon>
        <taxon>Metazoa</taxon>
        <taxon>Spiralia</taxon>
        <taxon>Gnathifera</taxon>
        <taxon>Rotifera</taxon>
        <taxon>Eurotatoria</taxon>
        <taxon>Bdelloidea</taxon>
        <taxon>Philodinida</taxon>
        <taxon>Philodinidae</taxon>
        <taxon>Didymodactylos</taxon>
    </lineage>
</organism>
<dbReference type="InterPro" id="IPR011904">
    <property type="entry name" value="Ac_CoA_lig"/>
</dbReference>
<dbReference type="EC" id="6.2.1.1" evidence="5"/>
<feature type="domain" description="Acetyl-coenzyme A synthetase N-terminal" evidence="8">
    <location>
        <begin position="69"/>
        <end position="129"/>
    </location>
</feature>
<gene>
    <name evidence="9" type="ORF">GPM918_LOCUS29824</name>
    <name evidence="10" type="ORF">SRO942_LOCUS30418</name>
</gene>
<evidence type="ECO:0000259" key="7">
    <source>
        <dbReference type="Pfam" id="PF13193"/>
    </source>
</evidence>
<comment type="similarity">
    <text evidence="1 5">Belongs to the ATP-dependent AMP-binding enzyme family.</text>
</comment>
<dbReference type="NCBIfam" id="TIGR02188">
    <property type="entry name" value="Ac_CoA_lig_AcsA"/>
    <property type="match status" value="1"/>
</dbReference>
<accession>A0A815FPF7</accession>
<dbReference type="EMBL" id="CAJNOQ010013776">
    <property type="protein sequence ID" value="CAF1328486.1"/>
    <property type="molecule type" value="Genomic_DNA"/>
</dbReference>
<evidence type="ECO:0000256" key="5">
    <source>
        <dbReference type="RuleBase" id="RU361147"/>
    </source>
</evidence>
<dbReference type="InterPro" id="IPR045851">
    <property type="entry name" value="AMP-bd_C_sf"/>
</dbReference>
<name>A0A815FPF7_9BILA</name>